<evidence type="ECO:0000313" key="5">
    <source>
        <dbReference type="EMBL" id="RJO70758.1"/>
    </source>
</evidence>
<dbReference type="InterPro" id="IPR051448">
    <property type="entry name" value="CdaR-like_regulators"/>
</dbReference>
<reference evidence="5 6" key="1">
    <citation type="submission" date="2018-09" db="EMBL/GenBank/DDBJ databases">
        <title>YIM PH21274 draft genome.</title>
        <authorList>
            <person name="Miao C."/>
        </authorList>
    </citation>
    <scope>NUCLEOTIDE SEQUENCE [LARGE SCALE GENOMIC DNA]</scope>
    <source>
        <strain evidence="5 6">YIM PH 21724</strain>
    </source>
</reference>
<dbReference type="InterPro" id="IPR041522">
    <property type="entry name" value="CdaR_GGDEF"/>
</dbReference>
<dbReference type="Pfam" id="PF17853">
    <property type="entry name" value="GGDEF_2"/>
    <property type="match status" value="1"/>
</dbReference>
<dbReference type="OrthoDB" id="3655573at2"/>
<evidence type="ECO:0000259" key="4">
    <source>
        <dbReference type="Pfam" id="PF17853"/>
    </source>
</evidence>
<comment type="similarity">
    <text evidence="1">Belongs to the CdaR family.</text>
</comment>
<evidence type="ECO:0000256" key="1">
    <source>
        <dbReference type="ARBA" id="ARBA00006754"/>
    </source>
</evidence>
<accession>A0A3A4JP43</accession>
<dbReference type="InterPro" id="IPR025751">
    <property type="entry name" value="RsbRD_N_dom"/>
</dbReference>
<dbReference type="PANTHER" id="PTHR33744:SF7">
    <property type="entry name" value="PUCR FAMILY TRANSCRIPTIONAL REGULATOR"/>
    <property type="match status" value="1"/>
</dbReference>
<feature type="domain" description="CdaR GGDEF-like" evidence="4">
    <location>
        <begin position="166"/>
        <end position="274"/>
    </location>
</feature>
<proteinExistence type="inferred from homology"/>
<dbReference type="PANTHER" id="PTHR33744">
    <property type="entry name" value="CARBOHYDRATE DIACID REGULATOR"/>
    <property type="match status" value="1"/>
</dbReference>
<sequence>MSADRDAVRRLCEAVARRIENDNPDLTARIRAELPSYGRISLAEHRRTVHELARRMLTSIAHGGAPIAEHLQYTRRAALRRAQLGVSAYDVLRSFHIVSRGLWSALQSAPEASEQALIQLVQPLGTWTEAMTAAVVDAFVDESSMPQAREAEIRRRLIARLGDPAHTDEVAETARTLAFDIEGRFQAVCAPRETWPDAEIENLQRTTRRLPGVVHCGARGRTLVVLIQDCDVDSVLRAAQGISGERARFGIGLVRTGLDGAQLSTVDAERALRIAEIQGTGSASFADCWLEAALLDRRAQLAELFDSVQRVAQTHPDLAEAVITYAESGFSLARAAERLRVHPNSVAYRLSRWHQLTGADPRTFSGLVQSVSGCRLLGPHAQ</sequence>
<dbReference type="InterPro" id="IPR025736">
    <property type="entry name" value="PucR_C-HTH_dom"/>
</dbReference>
<dbReference type="Pfam" id="PF13556">
    <property type="entry name" value="HTH_30"/>
    <property type="match status" value="1"/>
</dbReference>
<protein>
    <submittedName>
        <fullName evidence="5">PucR family transcriptional regulator</fullName>
    </submittedName>
</protein>
<comment type="caution">
    <text evidence="5">The sequence shown here is derived from an EMBL/GenBank/DDBJ whole genome shotgun (WGS) entry which is preliminary data.</text>
</comment>
<evidence type="ECO:0000259" key="3">
    <source>
        <dbReference type="Pfam" id="PF14361"/>
    </source>
</evidence>
<dbReference type="Pfam" id="PF14361">
    <property type="entry name" value="RsbRD_N"/>
    <property type="match status" value="1"/>
</dbReference>
<name>A0A3A4JP43_9NOCA</name>
<dbReference type="AlphaFoldDB" id="A0A3A4JP43"/>
<dbReference type="InterPro" id="IPR042070">
    <property type="entry name" value="PucR_C-HTH_sf"/>
</dbReference>
<evidence type="ECO:0000259" key="2">
    <source>
        <dbReference type="Pfam" id="PF13556"/>
    </source>
</evidence>
<feature type="domain" description="RsbT co-antagonist protein RsbRD N-terminal" evidence="3">
    <location>
        <begin position="26"/>
        <end position="148"/>
    </location>
</feature>
<keyword evidence="6" id="KW-1185">Reference proteome</keyword>
<dbReference type="Proteomes" id="UP000266677">
    <property type="component" value="Unassembled WGS sequence"/>
</dbReference>
<dbReference type="RefSeq" id="WP_120043815.1">
    <property type="nucleotide sequence ID" value="NZ_QZFU01000036.1"/>
</dbReference>
<dbReference type="Gene3D" id="1.10.10.2840">
    <property type="entry name" value="PucR C-terminal helix-turn-helix domain"/>
    <property type="match status" value="1"/>
</dbReference>
<feature type="domain" description="PucR C-terminal helix-turn-helix" evidence="2">
    <location>
        <begin position="318"/>
        <end position="369"/>
    </location>
</feature>
<dbReference type="EMBL" id="QZFU01000036">
    <property type="protein sequence ID" value="RJO70758.1"/>
    <property type="molecule type" value="Genomic_DNA"/>
</dbReference>
<organism evidence="5 6">
    <name type="scientific">Nocardia panacis</name>
    <dbReference type="NCBI Taxonomy" id="2340916"/>
    <lineage>
        <taxon>Bacteria</taxon>
        <taxon>Bacillati</taxon>
        <taxon>Actinomycetota</taxon>
        <taxon>Actinomycetes</taxon>
        <taxon>Mycobacteriales</taxon>
        <taxon>Nocardiaceae</taxon>
        <taxon>Nocardia</taxon>
    </lineage>
</organism>
<evidence type="ECO:0000313" key="6">
    <source>
        <dbReference type="Proteomes" id="UP000266677"/>
    </source>
</evidence>
<gene>
    <name evidence="5" type="ORF">D5S18_26510</name>
</gene>